<proteinExistence type="predicted"/>
<keyword evidence="1" id="KW-0472">Membrane</keyword>
<feature type="transmembrane region" description="Helical" evidence="1">
    <location>
        <begin position="66"/>
        <end position="88"/>
    </location>
</feature>
<feature type="transmembrane region" description="Helical" evidence="1">
    <location>
        <begin position="108"/>
        <end position="128"/>
    </location>
</feature>
<dbReference type="Proteomes" id="UP000005463">
    <property type="component" value="Unassembled WGS sequence"/>
</dbReference>
<dbReference type="EMBL" id="ABLC01000006">
    <property type="protein sequence ID" value="EDT05874.1"/>
    <property type="molecule type" value="Genomic_DNA"/>
</dbReference>
<dbReference type="RefSeq" id="WP_006749828.1">
    <property type="nucleotide sequence ID" value="NZ_ABLC01000006.1"/>
</dbReference>
<gene>
    <name evidence="2" type="ORF">BamIOP4010DRAFT_0611</name>
</gene>
<evidence type="ECO:0000313" key="2">
    <source>
        <dbReference type="EMBL" id="EDT05874.1"/>
    </source>
</evidence>
<name>B1F9A2_9BURK</name>
<accession>B1F9A2</accession>
<sequence>MKMSFPKATLNRVAASLRPSVVVPALVDGPGTPCASNVRRAAVGVVMSVAAHAVYAGGGLNAGTQAVSAFTTWFYSLAGIGAGAYLVWQGVQCWSNKADWIHDFGGGIAKVAGVGSALVLAGWAFGLFG</sequence>
<keyword evidence="1" id="KW-0812">Transmembrane</keyword>
<feature type="transmembrane region" description="Helical" evidence="1">
    <location>
        <begin position="41"/>
        <end position="60"/>
    </location>
</feature>
<evidence type="ECO:0000256" key="1">
    <source>
        <dbReference type="SAM" id="Phobius"/>
    </source>
</evidence>
<dbReference type="PATRIC" id="fig|396596.7.peg.7393"/>
<comment type="caution">
    <text evidence="2">The sequence shown here is derived from an EMBL/GenBank/DDBJ whole genome shotgun (WGS) entry which is preliminary data.</text>
</comment>
<protein>
    <submittedName>
        <fullName evidence="2">Uncharacterized protein</fullName>
    </submittedName>
</protein>
<reference evidence="2 3" key="1">
    <citation type="submission" date="2008-03" db="EMBL/GenBank/DDBJ databases">
        <title>Sequencing of the draft genome and assembly of Burkholderia ambifaria IOP40-10.</title>
        <authorList>
            <consortium name="US DOE Joint Genome Institute (JGI-PGF)"/>
            <person name="Copeland A."/>
            <person name="Lucas S."/>
            <person name="Lapidus A."/>
            <person name="Glavina del Rio T."/>
            <person name="Dalin E."/>
            <person name="Tice H."/>
            <person name="Bruce D."/>
            <person name="Goodwin L."/>
            <person name="Pitluck S."/>
            <person name="Larimer F."/>
            <person name="Land M.L."/>
            <person name="Hauser L."/>
            <person name="Tiedje J."/>
            <person name="Richardson P."/>
        </authorList>
    </citation>
    <scope>NUCLEOTIDE SEQUENCE [LARGE SCALE GENOMIC DNA]</scope>
    <source>
        <strain evidence="2 3">IOP40-10</strain>
    </source>
</reference>
<evidence type="ECO:0000313" key="3">
    <source>
        <dbReference type="Proteomes" id="UP000005463"/>
    </source>
</evidence>
<dbReference type="AlphaFoldDB" id="B1F9A2"/>
<keyword evidence="1" id="KW-1133">Transmembrane helix</keyword>
<organism evidence="2 3">
    <name type="scientific">Burkholderia ambifaria IOP40-10</name>
    <dbReference type="NCBI Taxonomy" id="396596"/>
    <lineage>
        <taxon>Bacteria</taxon>
        <taxon>Pseudomonadati</taxon>
        <taxon>Pseudomonadota</taxon>
        <taxon>Betaproteobacteria</taxon>
        <taxon>Burkholderiales</taxon>
        <taxon>Burkholderiaceae</taxon>
        <taxon>Burkholderia</taxon>
        <taxon>Burkholderia cepacia complex</taxon>
    </lineage>
</organism>